<name>A0A0L6VA33_9BASI</name>
<feature type="compositionally biased region" description="Polar residues" evidence="1">
    <location>
        <begin position="18"/>
        <end position="46"/>
    </location>
</feature>
<dbReference type="Proteomes" id="UP000037035">
    <property type="component" value="Unassembled WGS sequence"/>
</dbReference>
<dbReference type="EMBL" id="LAVV01007025">
    <property type="protein sequence ID" value="KNZ57397.1"/>
    <property type="molecule type" value="Genomic_DNA"/>
</dbReference>
<feature type="region of interest" description="Disordered" evidence="1">
    <location>
        <begin position="18"/>
        <end position="68"/>
    </location>
</feature>
<keyword evidence="3" id="KW-1185">Reference proteome</keyword>
<comment type="caution">
    <text evidence="2">The sequence shown here is derived from an EMBL/GenBank/DDBJ whole genome shotgun (WGS) entry which is preliminary data.</text>
</comment>
<protein>
    <submittedName>
        <fullName evidence="2">Uncharacterized protein</fullName>
    </submittedName>
</protein>
<evidence type="ECO:0000313" key="3">
    <source>
        <dbReference type="Proteomes" id="UP000037035"/>
    </source>
</evidence>
<sequence length="148" mass="16782">MPFIEPIEPIELPSVFGLQTSTNNQTPAGTADSFTNLNQSQQNPTTWKGKANTPPQNHETQATHRRTASAEEAVIEKWVHFRTCLCQLTRMELERKITELNQLKNQVALIHLLLFTMHLLKPNSVNESWLHALPRDLLLPVTPPSITK</sequence>
<organism evidence="2 3">
    <name type="scientific">Puccinia sorghi</name>
    <dbReference type="NCBI Taxonomy" id="27349"/>
    <lineage>
        <taxon>Eukaryota</taxon>
        <taxon>Fungi</taxon>
        <taxon>Dikarya</taxon>
        <taxon>Basidiomycota</taxon>
        <taxon>Pucciniomycotina</taxon>
        <taxon>Pucciniomycetes</taxon>
        <taxon>Pucciniales</taxon>
        <taxon>Pucciniaceae</taxon>
        <taxon>Puccinia</taxon>
    </lineage>
</organism>
<gene>
    <name evidence="2" type="ORF">VP01_216g2</name>
</gene>
<dbReference type="OrthoDB" id="2503476at2759"/>
<reference evidence="2 3" key="1">
    <citation type="submission" date="2015-08" db="EMBL/GenBank/DDBJ databases">
        <title>Next Generation Sequencing and Analysis of the Genome of Puccinia sorghi L Schw, the Causal Agent of Maize Common Rust.</title>
        <authorList>
            <person name="Rochi L."/>
            <person name="Burguener G."/>
            <person name="Darino M."/>
            <person name="Turjanski A."/>
            <person name="Kreff E."/>
            <person name="Dieguez M.J."/>
            <person name="Sacco F."/>
        </authorList>
    </citation>
    <scope>NUCLEOTIDE SEQUENCE [LARGE SCALE GENOMIC DNA]</scope>
    <source>
        <strain evidence="2 3">RO10H11247</strain>
    </source>
</reference>
<dbReference type="AlphaFoldDB" id="A0A0L6VA33"/>
<evidence type="ECO:0000256" key="1">
    <source>
        <dbReference type="SAM" id="MobiDB-lite"/>
    </source>
</evidence>
<proteinExistence type="predicted"/>
<dbReference type="VEuPathDB" id="FungiDB:VP01_216g2"/>
<accession>A0A0L6VA33</accession>
<evidence type="ECO:0000313" key="2">
    <source>
        <dbReference type="EMBL" id="KNZ57397.1"/>
    </source>
</evidence>